<dbReference type="Gene3D" id="1.20.5.1930">
    <property type="match status" value="1"/>
</dbReference>
<comment type="catalytic activity">
    <reaction evidence="1">
        <text>ATP + protein L-histidine = ADP + protein N-phospho-L-histidine.</text>
        <dbReference type="EC" id="2.7.13.3"/>
    </reaction>
</comment>
<keyword evidence="8" id="KW-0902">Two-component regulatory system</keyword>
<keyword evidence="12" id="KW-1185">Reference proteome</keyword>
<keyword evidence="5" id="KW-0547">Nucleotide-binding</keyword>
<keyword evidence="9" id="KW-0812">Transmembrane</keyword>
<keyword evidence="9" id="KW-0472">Membrane</keyword>
<organism evidence="11 12">
    <name type="scientific">Pseudonocardia parietis</name>
    <dbReference type="NCBI Taxonomy" id="570936"/>
    <lineage>
        <taxon>Bacteria</taxon>
        <taxon>Bacillati</taxon>
        <taxon>Actinomycetota</taxon>
        <taxon>Actinomycetes</taxon>
        <taxon>Pseudonocardiales</taxon>
        <taxon>Pseudonocardiaceae</taxon>
        <taxon>Pseudonocardia</taxon>
    </lineage>
</organism>
<keyword evidence="9" id="KW-1133">Transmembrane helix</keyword>
<evidence type="ECO:0000313" key="11">
    <source>
        <dbReference type="EMBL" id="MBP2365308.1"/>
    </source>
</evidence>
<feature type="transmembrane region" description="Helical" evidence="9">
    <location>
        <begin position="20"/>
        <end position="37"/>
    </location>
</feature>
<feature type="transmembrane region" description="Helical" evidence="9">
    <location>
        <begin position="105"/>
        <end position="123"/>
    </location>
</feature>
<feature type="domain" description="Signal transduction histidine kinase subgroup 3 dimerisation and phosphoacceptor" evidence="10">
    <location>
        <begin position="185"/>
        <end position="249"/>
    </location>
</feature>
<accession>A0ABS4VN06</accession>
<evidence type="ECO:0000256" key="6">
    <source>
        <dbReference type="ARBA" id="ARBA00022777"/>
    </source>
</evidence>
<dbReference type="Proteomes" id="UP001519295">
    <property type="component" value="Unassembled WGS sequence"/>
</dbReference>
<dbReference type="Pfam" id="PF07730">
    <property type="entry name" value="HisKA_3"/>
    <property type="match status" value="1"/>
</dbReference>
<sequence>MTWVPGTARPAWHPRATDALLVVLPAVVGLLGVRIRLQISEAVPPWLAYLDIVAGVVGCLALWWRRRYPLPVASGLVVLSTFAESAAPAALVALFTVAVHCSTRATTATAVANLLALGVYYTLRPDPAVPLWLLVPFVLSGPGIAVAWGLLVRSRRQLIASLRERASMAEVEAGLRAERAQHEARETLAREMHDALGHRLSLLSVHAGALAYHRGATAEEAARAAEVIRENAHRALQDLREVIGVLRAPVGELPLPGVTDIGELIDETRRAGTPVELDDGHGVTTGGRPVTETVGRTLYRFLQESFTNARKHAPGAPIAVRIADESGDHLVAEVENLPPAVPAQAAARPPGSGEGLRGLAERATLVGGRLEYGPTAPDGWRVSMRLPWPA</sequence>
<keyword evidence="3" id="KW-0597">Phosphoprotein</keyword>
<comment type="caution">
    <text evidence="11">The sequence shown here is derived from an EMBL/GenBank/DDBJ whole genome shotgun (WGS) entry which is preliminary data.</text>
</comment>
<evidence type="ECO:0000256" key="1">
    <source>
        <dbReference type="ARBA" id="ARBA00000085"/>
    </source>
</evidence>
<evidence type="ECO:0000256" key="4">
    <source>
        <dbReference type="ARBA" id="ARBA00022679"/>
    </source>
</evidence>
<feature type="transmembrane region" description="Helical" evidence="9">
    <location>
        <begin position="129"/>
        <end position="151"/>
    </location>
</feature>
<feature type="transmembrane region" description="Helical" evidence="9">
    <location>
        <begin position="76"/>
        <end position="98"/>
    </location>
</feature>
<dbReference type="EMBL" id="JAGINU010000001">
    <property type="protein sequence ID" value="MBP2365308.1"/>
    <property type="molecule type" value="Genomic_DNA"/>
</dbReference>
<proteinExistence type="predicted"/>
<evidence type="ECO:0000256" key="7">
    <source>
        <dbReference type="ARBA" id="ARBA00022840"/>
    </source>
</evidence>
<dbReference type="RefSeq" id="WP_210025234.1">
    <property type="nucleotide sequence ID" value="NZ_JAGINU010000001.1"/>
</dbReference>
<evidence type="ECO:0000313" key="12">
    <source>
        <dbReference type="Proteomes" id="UP001519295"/>
    </source>
</evidence>
<reference evidence="11 12" key="1">
    <citation type="submission" date="2021-03" db="EMBL/GenBank/DDBJ databases">
        <title>Sequencing the genomes of 1000 actinobacteria strains.</title>
        <authorList>
            <person name="Klenk H.-P."/>
        </authorList>
    </citation>
    <scope>NUCLEOTIDE SEQUENCE [LARGE SCALE GENOMIC DNA]</scope>
    <source>
        <strain evidence="11 12">DSM 45256</strain>
    </source>
</reference>
<feature type="transmembrane region" description="Helical" evidence="9">
    <location>
        <begin position="46"/>
        <end position="64"/>
    </location>
</feature>
<evidence type="ECO:0000256" key="9">
    <source>
        <dbReference type="SAM" id="Phobius"/>
    </source>
</evidence>
<protein>
    <recommendedName>
        <fullName evidence="2">histidine kinase</fullName>
        <ecNumber evidence="2">2.7.13.3</ecNumber>
    </recommendedName>
</protein>
<keyword evidence="4" id="KW-0808">Transferase</keyword>
<keyword evidence="6 11" id="KW-0418">Kinase</keyword>
<dbReference type="PANTHER" id="PTHR24421:SF10">
    <property type="entry name" value="NITRATE_NITRITE SENSOR PROTEIN NARQ"/>
    <property type="match status" value="1"/>
</dbReference>
<dbReference type="PANTHER" id="PTHR24421">
    <property type="entry name" value="NITRATE/NITRITE SENSOR PROTEIN NARX-RELATED"/>
    <property type="match status" value="1"/>
</dbReference>
<dbReference type="SUPFAM" id="SSF55874">
    <property type="entry name" value="ATPase domain of HSP90 chaperone/DNA topoisomerase II/histidine kinase"/>
    <property type="match status" value="1"/>
</dbReference>
<evidence type="ECO:0000256" key="2">
    <source>
        <dbReference type="ARBA" id="ARBA00012438"/>
    </source>
</evidence>
<dbReference type="Gene3D" id="3.30.565.10">
    <property type="entry name" value="Histidine kinase-like ATPase, C-terminal domain"/>
    <property type="match status" value="1"/>
</dbReference>
<dbReference type="InterPro" id="IPR036890">
    <property type="entry name" value="HATPase_C_sf"/>
</dbReference>
<dbReference type="CDD" id="cd16917">
    <property type="entry name" value="HATPase_UhpB-NarQ-NarX-like"/>
    <property type="match status" value="1"/>
</dbReference>
<evidence type="ECO:0000256" key="8">
    <source>
        <dbReference type="ARBA" id="ARBA00023012"/>
    </source>
</evidence>
<dbReference type="InterPro" id="IPR011712">
    <property type="entry name" value="Sig_transdc_His_kin_sub3_dim/P"/>
</dbReference>
<evidence type="ECO:0000256" key="3">
    <source>
        <dbReference type="ARBA" id="ARBA00022553"/>
    </source>
</evidence>
<evidence type="ECO:0000256" key="5">
    <source>
        <dbReference type="ARBA" id="ARBA00022741"/>
    </source>
</evidence>
<evidence type="ECO:0000259" key="10">
    <source>
        <dbReference type="Pfam" id="PF07730"/>
    </source>
</evidence>
<name>A0ABS4VN06_9PSEU</name>
<keyword evidence="7" id="KW-0067">ATP-binding</keyword>
<dbReference type="EC" id="2.7.13.3" evidence="2"/>
<dbReference type="GO" id="GO:0016301">
    <property type="term" value="F:kinase activity"/>
    <property type="evidence" value="ECO:0007669"/>
    <property type="project" value="UniProtKB-KW"/>
</dbReference>
<gene>
    <name evidence="11" type="ORF">JOF36_001004</name>
</gene>
<dbReference type="InterPro" id="IPR050482">
    <property type="entry name" value="Sensor_HK_TwoCompSys"/>
</dbReference>